<proteinExistence type="predicted"/>
<organism evidence="4 5">
    <name type="scientific">Durusdinium trenchii</name>
    <dbReference type="NCBI Taxonomy" id="1381693"/>
    <lineage>
        <taxon>Eukaryota</taxon>
        <taxon>Sar</taxon>
        <taxon>Alveolata</taxon>
        <taxon>Dinophyceae</taxon>
        <taxon>Suessiales</taxon>
        <taxon>Symbiodiniaceae</taxon>
        <taxon>Durusdinium</taxon>
    </lineage>
</organism>
<dbReference type="Gene3D" id="2.60.120.560">
    <property type="entry name" value="Exo-inulinase, domain 1"/>
    <property type="match status" value="1"/>
</dbReference>
<comment type="caution">
    <text evidence="4">The sequence shown here is derived from an EMBL/GenBank/DDBJ whole genome shotgun (WGS) entry which is preliminary data.</text>
</comment>
<keyword evidence="2" id="KW-0732">Signal</keyword>
<accession>A0ABP0Q4B7</accession>
<feature type="region of interest" description="Disordered" evidence="1">
    <location>
        <begin position="181"/>
        <end position="206"/>
    </location>
</feature>
<protein>
    <submittedName>
        <fullName evidence="4">NAD-binding Rossmann fold</fullName>
    </submittedName>
</protein>
<sequence>MRWSCSFSCSLVTLLFVFPSWAADNELSEEEQASGWQLLFNGHDHTGWKCSNGKPIATPIEDGSLLPFESGGYMITYKKPIGDFKLKCDVRMDKPYCNSGIFFRVGDLDRIPQTGLECQIASASLTPYQSYGAIYELARPEELRIKSDPWGWHTVEITCRGPLVEVSVDGQPTTKMNYDEFTEKGRRPDGSPHKFDSAVKDFPRSG</sequence>
<dbReference type="Proteomes" id="UP001642464">
    <property type="component" value="Unassembled WGS sequence"/>
</dbReference>
<evidence type="ECO:0000313" key="5">
    <source>
        <dbReference type="Proteomes" id="UP001642464"/>
    </source>
</evidence>
<feature type="domain" description="3-keto-alpha-glucoside-1,2-lyase/3-keto-2-hydroxy-glucal hydratase" evidence="3">
    <location>
        <begin position="35"/>
        <end position="184"/>
    </location>
</feature>
<feature type="non-terminal residue" evidence="4">
    <location>
        <position position="206"/>
    </location>
</feature>
<evidence type="ECO:0000313" key="4">
    <source>
        <dbReference type="EMBL" id="CAK9083095.1"/>
    </source>
</evidence>
<dbReference type="InterPro" id="IPR010496">
    <property type="entry name" value="AL/BT2_dom"/>
</dbReference>
<keyword evidence="5" id="KW-1185">Reference proteome</keyword>
<gene>
    <name evidence="4" type="ORF">SCF082_LOCUS39459</name>
</gene>
<evidence type="ECO:0000256" key="2">
    <source>
        <dbReference type="SAM" id="SignalP"/>
    </source>
</evidence>
<dbReference type="Pfam" id="PF06439">
    <property type="entry name" value="3keto-disac_hyd"/>
    <property type="match status" value="1"/>
</dbReference>
<dbReference type="EMBL" id="CAXAMM010039022">
    <property type="protein sequence ID" value="CAK9083095.1"/>
    <property type="molecule type" value="Genomic_DNA"/>
</dbReference>
<name>A0ABP0Q4B7_9DINO</name>
<feature type="chain" id="PRO_5047239394" evidence="2">
    <location>
        <begin position="23"/>
        <end position="206"/>
    </location>
</feature>
<reference evidence="4 5" key="1">
    <citation type="submission" date="2024-02" db="EMBL/GenBank/DDBJ databases">
        <authorList>
            <person name="Chen Y."/>
            <person name="Shah S."/>
            <person name="Dougan E. K."/>
            <person name="Thang M."/>
            <person name="Chan C."/>
        </authorList>
    </citation>
    <scope>NUCLEOTIDE SEQUENCE [LARGE SCALE GENOMIC DNA]</scope>
</reference>
<evidence type="ECO:0000256" key="1">
    <source>
        <dbReference type="SAM" id="MobiDB-lite"/>
    </source>
</evidence>
<evidence type="ECO:0000259" key="3">
    <source>
        <dbReference type="Pfam" id="PF06439"/>
    </source>
</evidence>
<feature type="signal peptide" evidence="2">
    <location>
        <begin position="1"/>
        <end position="22"/>
    </location>
</feature>